<dbReference type="EMBL" id="JADYXP020000005">
    <property type="protein sequence ID" value="KAL0123769.1"/>
    <property type="molecule type" value="Genomic_DNA"/>
</dbReference>
<evidence type="ECO:0000313" key="2">
    <source>
        <dbReference type="EMBL" id="KAL0123769.1"/>
    </source>
</evidence>
<accession>A0AAW2G982</accession>
<name>A0AAW2G982_9HYME</name>
<reference evidence="2 3" key="1">
    <citation type="submission" date="2023-03" db="EMBL/GenBank/DDBJ databases">
        <title>High recombination rates correlate with genetic variation in Cardiocondyla obscurior ants.</title>
        <authorList>
            <person name="Errbii M."/>
        </authorList>
    </citation>
    <scope>NUCLEOTIDE SEQUENCE [LARGE SCALE GENOMIC DNA]</scope>
    <source>
        <strain evidence="2">Alpha-2009</strain>
        <tissue evidence="2">Whole body</tissue>
    </source>
</reference>
<dbReference type="AlphaFoldDB" id="A0AAW2G982"/>
<feature type="region of interest" description="Disordered" evidence="1">
    <location>
        <begin position="1"/>
        <end position="20"/>
    </location>
</feature>
<evidence type="ECO:0000313" key="3">
    <source>
        <dbReference type="Proteomes" id="UP001430953"/>
    </source>
</evidence>
<gene>
    <name evidence="2" type="ORF">PUN28_005938</name>
</gene>
<dbReference type="Proteomes" id="UP001430953">
    <property type="component" value="Unassembled WGS sequence"/>
</dbReference>
<evidence type="ECO:0000256" key="1">
    <source>
        <dbReference type="SAM" id="MobiDB-lite"/>
    </source>
</evidence>
<feature type="compositionally biased region" description="Pro residues" evidence="1">
    <location>
        <begin position="67"/>
        <end position="81"/>
    </location>
</feature>
<keyword evidence="3" id="KW-1185">Reference proteome</keyword>
<protein>
    <submittedName>
        <fullName evidence="2">Uncharacterized protein</fullName>
    </submittedName>
</protein>
<sequence length="140" mass="16232">MRTRKVGHARWRSSRSRGKKSWTKVRLMVEKCKLSEIYRRSFPLLNSRRKNCQRTLVPTVRPRPRTHTPPCPPPANFPPPTAARSRPISPHPVNQPRSDVRDGVPRRAEVDPQEDARACAWNSYAARKGWHLQTGPDNRR</sequence>
<organism evidence="2 3">
    <name type="scientific">Cardiocondyla obscurior</name>
    <dbReference type="NCBI Taxonomy" id="286306"/>
    <lineage>
        <taxon>Eukaryota</taxon>
        <taxon>Metazoa</taxon>
        <taxon>Ecdysozoa</taxon>
        <taxon>Arthropoda</taxon>
        <taxon>Hexapoda</taxon>
        <taxon>Insecta</taxon>
        <taxon>Pterygota</taxon>
        <taxon>Neoptera</taxon>
        <taxon>Endopterygota</taxon>
        <taxon>Hymenoptera</taxon>
        <taxon>Apocrita</taxon>
        <taxon>Aculeata</taxon>
        <taxon>Formicoidea</taxon>
        <taxon>Formicidae</taxon>
        <taxon>Myrmicinae</taxon>
        <taxon>Cardiocondyla</taxon>
    </lineage>
</organism>
<proteinExistence type="predicted"/>
<comment type="caution">
    <text evidence="2">The sequence shown here is derived from an EMBL/GenBank/DDBJ whole genome shotgun (WGS) entry which is preliminary data.</text>
</comment>
<feature type="compositionally biased region" description="Basic and acidic residues" evidence="1">
    <location>
        <begin position="98"/>
        <end position="117"/>
    </location>
</feature>
<feature type="region of interest" description="Disordered" evidence="1">
    <location>
        <begin position="57"/>
        <end position="117"/>
    </location>
</feature>